<keyword evidence="2" id="KW-1185">Reference proteome</keyword>
<dbReference type="AlphaFoldDB" id="A0A217EE78"/>
<sequence>MVFLTGTVLISTAALAKTDKFYKPYRVVGNVEHIEPKLYIIRNVTVSLSSKIEAPDFLNQEQVKERYVQKLNDALSAQNMLANEHTEKPILVDFDITQKRVFAGEGLKFISSKVVGKYAHSEFEYSSTLSSNNTDIAKLSIDKVMGIGKNGSFGKIYRDLSWSGKPENEIEDIDAFTNLMIENLPK</sequence>
<accession>A0A217EE78</accession>
<proteinExistence type="predicted"/>
<gene>
    <name evidence="1" type="ORF">SAMN05444584_0746</name>
</gene>
<protein>
    <recommendedName>
        <fullName evidence="3">DUF4410 domain-containing protein</fullName>
    </recommendedName>
</protein>
<organism evidence="1 2">
    <name type="scientific">Acinetobacter apis</name>
    <dbReference type="NCBI Taxonomy" id="1229165"/>
    <lineage>
        <taxon>Bacteria</taxon>
        <taxon>Pseudomonadati</taxon>
        <taxon>Pseudomonadota</taxon>
        <taxon>Gammaproteobacteria</taxon>
        <taxon>Moraxellales</taxon>
        <taxon>Moraxellaceae</taxon>
        <taxon>Acinetobacter</taxon>
    </lineage>
</organism>
<dbReference type="Proteomes" id="UP000243463">
    <property type="component" value="Unassembled WGS sequence"/>
</dbReference>
<evidence type="ECO:0008006" key="3">
    <source>
        <dbReference type="Google" id="ProtNLM"/>
    </source>
</evidence>
<dbReference type="EMBL" id="FZLN01000001">
    <property type="protein sequence ID" value="SNQ28818.1"/>
    <property type="molecule type" value="Genomic_DNA"/>
</dbReference>
<reference evidence="2" key="1">
    <citation type="submission" date="2017-06" db="EMBL/GenBank/DDBJ databases">
        <authorList>
            <person name="Varghese N."/>
            <person name="Submissions S."/>
        </authorList>
    </citation>
    <scope>NUCLEOTIDE SEQUENCE [LARGE SCALE GENOMIC DNA]</scope>
    <source>
        <strain evidence="2">ANC 5114</strain>
    </source>
</reference>
<evidence type="ECO:0000313" key="1">
    <source>
        <dbReference type="EMBL" id="SNQ28818.1"/>
    </source>
</evidence>
<dbReference type="RefSeq" id="WP_088822839.1">
    <property type="nucleotide sequence ID" value="NZ_FZLN01000001.1"/>
</dbReference>
<evidence type="ECO:0000313" key="2">
    <source>
        <dbReference type="Proteomes" id="UP000243463"/>
    </source>
</evidence>
<dbReference type="OrthoDB" id="6687008at2"/>
<name>A0A217EE78_9GAMM</name>